<protein>
    <submittedName>
        <fullName evidence="2">AAA family ATPase</fullName>
    </submittedName>
</protein>
<dbReference type="PANTHER" id="PTHR34825">
    <property type="entry name" value="CONSERVED PROTEIN, WITH A WEAK D-GALACTARATE DEHYDRATASE/ALTRONATE HYDROLASE DOMAIN"/>
    <property type="match status" value="1"/>
</dbReference>
<dbReference type="KEGG" id="eaj:Q3M24_09245"/>
<reference evidence="2" key="2">
    <citation type="submission" date="2024-06" db="EMBL/GenBank/DDBJ databases">
        <authorList>
            <person name="Plum-Jensen L.E."/>
            <person name="Schramm A."/>
            <person name="Marshall I.P.G."/>
        </authorList>
    </citation>
    <scope>NUCLEOTIDE SEQUENCE</scope>
    <source>
        <strain evidence="2">Rat1</strain>
    </source>
</reference>
<dbReference type="Pfam" id="PF09820">
    <property type="entry name" value="AAA-ATPase_like"/>
    <property type="match status" value="1"/>
</dbReference>
<feature type="domain" description="AAA-ATPase-like" evidence="1">
    <location>
        <begin position="4"/>
        <end position="127"/>
    </location>
</feature>
<name>A0AAU8M095_9BACT</name>
<dbReference type="InterPro" id="IPR018631">
    <property type="entry name" value="AAA-ATPase-like_dom"/>
</dbReference>
<gene>
    <name evidence="2" type="ORF">Q3M24_09245</name>
</gene>
<dbReference type="EMBL" id="CP159373">
    <property type="protein sequence ID" value="XCN74906.1"/>
    <property type="molecule type" value="Genomic_DNA"/>
</dbReference>
<organism evidence="2">
    <name type="scientific">Candidatus Electrothrix aestuarii</name>
    <dbReference type="NCBI Taxonomy" id="3062594"/>
    <lineage>
        <taxon>Bacteria</taxon>
        <taxon>Pseudomonadati</taxon>
        <taxon>Thermodesulfobacteriota</taxon>
        <taxon>Desulfobulbia</taxon>
        <taxon>Desulfobulbales</taxon>
        <taxon>Desulfobulbaceae</taxon>
        <taxon>Candidatus Electrothrix</taxon>
    </lineage>
</organism>
<evidence type="ECO:0000259" key="1">
    <source>
        <dbReference type="Pfam" id="PF09820"/>
    </source>
</evidence>
<evidence type="ECO:0000313" key="2">
    <source>
        <dbReference type="EMBL" id="XCN74906.1"/>
    </source>
</evidence>
<dbReference type="PANTHER" id="PTHR34825:SF2">
    <property type="entry name" value="AAA-ATPASE-LIKE DOMAIN-CONTAINING PROTEIN"/>
    <property type="match status" value="1"/>
</dbReference>
<proteinExistence type="predicted"/>
<sequence>MKIPYGLNNFKDVITESYLYIDKTAYIAALEQEGKFNILLRPRRFGKSLFLSTLWHYYDVRHKDQFEQLFSGLAIGEAPTPLRNSYQVLFMEFSGIRDNDTATILEDFLFEIRKRLRIFLEDYQYPQEDNNFSLLYCWYRQL</sequence>
<dbReference type="AlphaFoldDB" id="A0AAU8M095"/>
<reference evidence="2" key="1">
    <citation type="journal article" date="2024" name="Syst. Appl. Microbiol.">
        <title>First single-strain enrichments of Electrothrix cable bacteria, description of E. aestuarii sp. nov. and E. rattekaaiensis sp. nov., and proposal of a cable bacteria taxonomy following the rules of the SeqCode.</title>
        <authorList>
            <person name="Plum-Jensen L.E."/>
            <person name="Schramm A."/>
            <person name="Marshall I.P.G."/>
        </authorList>
    </citation>
    <scope>NUCLEOTIDE SEQUENCE</scope>
    <source>
        <strain evidence="2">Rat1</strain>
    </source>
</reference>
<accession>A0AAU8M095</accession>